<dbReference type="AlphaFoldDB" id="A0A0F9TI20"/>
<evidence type="ECO:0000313" key="1">
    <source>
        <dbReference type="EMBL" id="KKN41098.1"/>
    </source>
</evidence>
<organism evidence="1">
    <name type="scientific">marine sediment metagenome</name>
    <dbReference type="NCBI Taxonomy" id="412755"/>
    <lineage>
        <taxon>unclassified sequences</taxon>
        <taxon>metagenomes</taxon>
        <taxon>ecological metagenomes</taxon>
    </lineage>
</organism>
<accession>A0A0F9TI20</accession>
<gene>
    <name evidence="1" type="ORF">LCGC14_0726590</name>
</gene>
<dbReference type="EMBL" id="LAZR01001668">
    <property type="protein sequence ID" value="KKN41098.1"/>
    <property type="molecule type" value="Genomic_DNA"/>
</dbReference>
<proteinExistence type="predicted"/>
<name>A0A0F9TI20_9ZZZZ</name>
<evidence type="ECO:0008006" key="2">
    <source>
        <dbReference type="Google" id="ProtNLM"/>
    </source>
</evidence>
<sequence>MEVAKIIIELPSEVVSKIAEDIAGTSFTSVEKFVENLVLQKYPELRKPDYTEEEEEVIRERLRKLGYIE</sequence>
<comment type="caution">
    <text evidence="1">The sequence shown here is derived from an EMBL/GenBank/DDBJ whole genome shotgun (WGS) entry which is preliminary data.</text>
</comment>
<protein>
    <recommendedName>
        <fullName evidence="2">CopG family transcriptional regulator</fullName>
    </recommendedName>
</protein>
<reference evidence="1" key="1">
    <citation type="journal article" date="2015" name="Nature">
        <title>Complex archaea that bridge the gap between prokaryotes and eukaryotes.</title>
        <authorList>
            <person name="Spang A."/>
            <person name="Saw J.H."/>
            <person name="Jorgensen S.L."/>
            <person name="Zaremba-Niedzwiedzka K."/>
            <person name="Martijn J."/>
            <person name="Lind A.E."/>
            <person name="van Eijk R."/>
            <person name="Schleper C."/>
            <person name="Guy L."/>
            <person name="Ettema T.J."/>
        </authorList>
    </citation>
    <scope>NUCLEOTIDE SEQUENCE</scope>
</reference>